<dbReference type="KEGG" id="scd:Spica_1808"/>
<keyword evidence="2" id="KW-1185">Reference proteome</keyword>
<dbReference type="STRING" id="744872.Spica_1808"/>
<dbReference type="PROSITE" id="PS51257">
    <property type="entry name" value="PROKAR_LIPOPROTEIN"/>
    <property type="match status" value="1"/>
</dbReference>
<gene>
    <name evidence="1" type="ordered locus">Spica_1808</name>
</gene>
<dbReference type="AlphaFoldDB" id="F8F3K2"/>
<evidence type="ECO:0000313" key="2">
    <source>
        <dbReference type="Proteomes" id="UP000000503"/>
    </source>
</evidence>
<dbReference type="EMBL" id="CP002868">
    <property type="protein sequence ID" value="AEJ19946.1"/>
    <property type="molecule type" value="Genomic_DNA"/>
</dbReference>
<protein>
    <recommendedName>
        <fullName evidence="3">Lipoprotein</fullName>
    </recommendedName>
</protein>
<dbReference type="RefSeq" id="WP_013969237.1">
    <property type="nucleotide sequence ID" value="NC_015732.1"/>
</dbReference>
<dbReference type="OrthoDB" id="370669at2"/>
<name>F8F3K2_GRAC1</name>
<dbReference type="eggNOG" id="ENOG50342RJ">
    <property type="taxonomic scope" value="Bacteria"/>
</dbReference>
<accession>F8F3K2</accession>
<proteinExistence type="predicted"/>
<sequence>MKKGIRIIVLLSLVLFAVSCTTFKFEGAQVTREIPSYNTVGTFDISVKVHEFLGASGGSNLFNVTADKMNTIIYDAIQREIQKYTGDAAVNISIEYEANFIDLLLNGITYGIYAPATAHIKGTIVKYNK</sequence>
<dbReference type="HOGENOM" id="CLU_1947872_0_0_12"/>
<evidence type="ECO:0008006" key="3">
    <source>
        <dbReference type="Google" id="ProtNLM"/>
    </source>
</evidence>
<dbReference type="InterPro" id="IPR010438">
    <property type="entry name" value="Lambda_Bor"/>
</dbReference>
<dbReference type="Pfam" id="PF06291">
    <property type="entry name" value="Lambda_Bor"/>
    <property type="match status" value="1"/>
</dbReference>
<reference evidence="2" key="1">
    <citation type="journal article" date="2013" name="Stand. Genomic Sci.">
        <title>Genome sequence of the thermophilic fresh-water bacterium Spirochaeta caldaria type strain (H1(T)), reclassification of Spirochaeta caldaria, Spirochaeta stenostrepta, and Spirochaeta zuelzerae in the genus Treponema as Treponema caldaria comb. nov., Treponema stenostrepta comb. nov., and Treponema zuelzerae comb. nov., and emendation of the genus Treponema.</title>
        <authorList>
            <person name="Abt B."/>
            <person name="Goker M."/>
            <person name="Scheuner C."/>
            <person name="Han C."/>
            <person name="Lu M."/>
            <person name="Misra M."/>
            <person name="Lapidus A."/>
            <person name="Nolan M."/>
            <person name="Lucas S."/>
            <person name="Hammon N."/>
            <person name="Deshpande S."/>
            <person name="Cheng J.F."/>
            <person name="Tapia R."/>
            <person name="Goodwin L.A."/>
            <person name="Pitluck S."/>
            <person name="Liolios K."/>
            <person name="Pagani I."/>
            <person name="Ivanova N."/>
            <person name="Mavromatis K."/>
            <person name="Mikhailova N."/>
            <person name="Huntemann M."/>
            <person name="Pati A."/>
            <person name="Chen A."/>
            <person name="Palaniappan K."/>
            <person name="Land M."/>
            <person name="Hauser L."/>
            <person name="Jeffries C.D."/>
            <person name="Rohde M."/>
            <person name="Spring S."/>
            <person name="Gronow S."/>
            <person name="Detter J.C."/>
            <person name="Bristow J."/>
            <person name="Eisen J.A."/>
            <person name="Markowitz V."/>
            <person name="Hugenholtz P."/>
            <person name="Kyrpides N.C."/>
            <person name="Woyke T."/>
            <person name="Klenk H.P."/>
        </authorList>
    </citation>
    <scope>NUCLEOTIDE SEQUENCE</scope>
    <source>
        <strain evidence="2">ATCC 51460 / DSM 7334 / H1</strain>
    </source>
</reference>
<evidence type="ECO:0000313" key="1">
    <source>
        <dbReference type="EMBL" id="AEJ19946.1"/>
    </source>
</evidence>
<dbReference type="Proteomes" id="UP000000503">
    <property type="component" value="Chromosome"/>
</dbReference>
<organism evidence="1 2">
    <name type="scientific">Gracilinema caldarium (strain ATCC 51460 / DSM 7334 / H1)</name>
    <name type="common">Treponema caldarium</name>
    <dbReference type="NCBI Taxonomy" id="744872"/>
    <lineage>
        <taxon>Bacteria</taxon>
        <taxon>Pseudomonadati</taxon>
        <taxon>Spirochaetota</taxon>
        <taxon>Spirochaetia</taxon>
        <taxon>Spirochaetales</taxon>
        <taxon>Breznakiellaceae</taxon>
        <taxon>Gracilinema</taxon>
    </lineage>
</organism>